<organism evidence="2 3">
    <name type="scientific">Pantoea brenneri</name>
    <dbReference type="NCBI Taxonomy" id="472694"/>
    <lineage>
        <taxon>Bacteria</taxon>
        <taxon>Pseudomonadati</taxon>
        <taxon>Pseudomonadota</taxon>
        <taxon>Gammaproteobacteria</taxon>
        <taxon>Enterobacterales</taxon>
        <taxon>Erwiniaceae</taxon>
        <taxon>Pantoea</taxon>
    </lineage>
</organism>
<keyword evidence="4" id="KW-1185">Reference proteome</keyword>
<comment type="caution">
    <text evidence="2">The sequence shown here is derived from an EMBL/GenBank/DDBJ whole genome shotgun (WGS) entry which is preliminary data.</text>
</comment>
<reference evidence="2 3" key="1">
    <citation type="submission" date="2020-05" db="EMBL/GenBank/DDBJ databases">
        <title>Whole Genome Sequences of Enterobacteriales Associated with the International Space Station.</title>
        <authorList>
            <person name="Bharadwaj A."/>
            <person name="Daudu R."/>
            <person name="Singh N."/>
            <person name="Wood J."/>
            <person name="Debieu M."/>
            <person name="Mason C."/>
            <person name="Wang C."/>
            <person name="Venkateswaran K."/>
        </authorList>
    </citation>
    <scope>NUCLEOTIDE SEQUENCE [LARGE SCALE GENOMIC DNA]</scope>
    <source>
        <strain evidence="2 3">IF5SW-B1</strain>
    </source>
</reference>
<proteinExistence type="predicted"/>
<gene>
    <name evidence="1" type="ORF">AABB92_13130</name>
    <name evidence="2" type="ORF">HU668_23255</name>
</gene>
<dbReference type="RefSeq" id="WP_069729973.1">
    <property type="nucleotide sequence ID" value="NZ_JABWPE010000053.1"/>
</dbReference>
<dbReference type="Proteomes" id="UP000566985">
    <property type="component" value="Unassembled WGS sequence"/>
</dbReference>
<dbReference type="Gene3D" id="1.10.10.10">
    <property type="entry name" value="Winged helix-like DNA-binding domain superfamily/Winged helix DNA-binding domain"/>
    <property type="match status" value="1"/>
</dbReference>
<dbReference type="AlphaFoldDB" id="A0A7Y6TUI6"/>
<dbReference type="EMBL" id="JBCGBG010000002">
    <property type="protein sequence ID" value="MEL7696596.1"/>
    <property type="molecule type" value="Genomic_DNA"/>
</dbReference>
<reference evidence="1 4" key="2">
    <citation type="submission" date="2024-04" db="EMBL/GenBank/DDBJ databases">
        <authorList>
            <person name="Suleimanova A.D."/>
            <person name="Pudova D.S."/>
            <person name="Shagimardanova E.I."/>
            <person name="Sharipova M.R."/>
        </authorList>
    </citation>
    <scope>NUCLEOTIDE SEQUENCE [LARGE SCALE GENOMIC DNA]</scope>
    <source>
        <strain evidence="1 4">3.1</strain>
    </source>
</reference>
<dbReference type="GO" id="GO:0003677">
    <property type="term" value="F:DNA binding"/>
    <property type="evidence" value="ECO:0007669"/>
    <property type="project" value="InterPro"/>
</dbReference>
<evidence type="ECO:0000313" key="3">
    <source>
        <dbReference type="Proteomes" id="UP000566985"/>
    </source>
</evidence>
<dbReference type="Proteomes" id="UP001468095">
    <property type="component" value="Unassembled WGS sequence"/>
</dbReference>
<evidence type="ECO:0000313" key="1">
    <source>
        <dbReference type="EMBL" id="MEL7696596.1"/>
    </source>
</evidence>
<evidence type="ECO:0000313" key="2">
    <source>
        <dbReference type="EMBL" id="NUY99345.1"/>
    </source>
</evidence>
<sequence length="221" mass="25312">MMDKPLLIVMTENNWLFAGLSDLLPEMTCLRMDYASQHMPREVKKARNIIVAVDSLIFFRGEWLTFNSLRACREDISVVWLTQEHTGRVFPATSRGDRILSQTEDISSLAQMIREIAEQSVSRIRADRVRPVSLTLTERRLLPFFIAGVSLPDLSRQLGCAIKTLYHHRHSIVTKAGFRQPVFLEYVYKSNPGFSGIFSPESTAWKTIWHEEQKQGLSVDG</sequence>
<name>A0A7Y6TUI6_9GAMM</name>
<dbReference type="EMBL" id="JABWPM010000052">
    <property type="protein sequence ID" value="NUY99345.1"/>
    <property type="molecule type" value="Genomic_DNA"/>
</dbReference>
<dbReference type="SUPFAM" id="SSF46894">
    <property type="entry name" value="C-terminal effector domain of the bipartite response regulators"/>
    <property type="match status" value="1"/>
</dbReference>
<dbReference type="GO" id="GO:0006355">
    <property type="term" value="P:regulation of DNA-templated transcription"/>
    <property type="evidence" value="ECO:0007669"/>
    <property type="project" value="InterPro"/>
</dbReference>
<dbReference type="InterPro" id="IPR016032">
    <property type="entry name" value="Sig_transdc_resp-reg_C-effctor"/>
</dbReference>
<dbReference type="GeneID" id="57348113"/>
<protein>
    <submittedName>
        <fullName evidence="2">Transcriptional regulator</fullName>
    </submittedName>
</protein>
<evidence type="ECO:0000313" key="4">
    <source>
        <dbReference type="Proteomes" id="UP001468095"/>
    </source>
</evidence>
<accession>A0A7Y6TUI6</accession>
<dbReference type="InterPro" id="IPR036388">
    <property type="entry name" value="WH-like_DNA-bd_sf"/>
</dbReference>